<organism evidence="3 6">
    <name type="scientific">Clostridium botulinum</name>
    <dbReference type="NCBI Taxonomy" id="1491"/>
    <lineage>
        <taxon>Bacteria</taxon>
        <taxon>Bacillati</taxon>
        <taxon>Bacillota</taxon>
        <taxon>Clostridia</taxon>
        <taxon>Eubacteriales</taxon>
        <taxon>Clostridiaceae</taxon>
        <taxon>Clostridium</taxon>
    </lineage>
</organism>
<evidence type="ECO:0000313" key="4">
    <source>
        <dbReference type="Proteomes" id="UP000472355"/>
    </source>
</evidence>
<dbReference type="InterPro" id="IPR008969">
    <property type="entry name" value="CarboxyPept-like_regulatory"/>
</dbReference>
<dbReference type="EMBL" id="SGKU01000017">
    <property type="protein sequence ID" value="NFA42454.1"/>
    <property type="molecule type" value="Genomic_DNA"/>
</dbReference>
<dbReference type="SUPFAM" id="SSF49464">
    <property type="entry name" value="Carboxypeptidase regulatory domain-like"/>
    <property type="match status" value="1"/>
</dbReference>
<evidence type="ECO:0000313" key="6">
    <source>
        <dbReference type="Proteomes" id="UP000486903"/>
    </source>
</evidence>
<dbReference type="Gene3D" id="2.60.40.1120">
    <property type="entry name" value="Carboxypeptidase-like, regulatory domain"/>
    <property type="match status" value="1"/>
</dbReference>
<reference evidence="5 6" key="2">
    <citation type="submission" date="2019-04" db="EMBL/GenBank/DDBJ databases">
        <title>Genome sequencing of Clostridium botulinum Groups I-IV and Clostridium butyricum.</title>
        <authorList>
            <person name="Brunt J."/>
            <person name="Van Vliet A.H.M."/>
            <person name="Stringer S.C."/>
            <person name="Carter A.T."/>
            <person name="Peck M.W."/>
        </authorList>
    </citation>
    <scope>NUCLEOTIDE SEQUENCE [LARGE SCALE GENOMIC DNA]</scope>
    <source>
        <strain evidence="2 5">1605</strain>
        <strain evidence="3 6">BL81</strain>
    </source>
</reference>
<gene>
    <name evidence="1" type="ORF">EXM65_07615</name>
    <name evidence="2" type="ORF">FC774_10205</name>
    <name evidence="3" type="ORF">FDG31_12510</name>
</gene>
<keyword evidence="3" id="KW-0378">Hydrolase</keyword>
<protein>
    <submittedName>
        <fullName evidence="3">Carboxypeptidase regulatory-like domain-containing protein</fullName>
    </submittedName>
</protein>
<dbReference type="Proteomes" id="UP000486903">
    <property type="component" value="Unassembled WGS sequence"/>
</dbReference>
<evidence type="ECO:0000313" key="1">
    <source>
        <dbReference type="EMBL" id="NFA42454.1"/>
    </source>
</evidence>
<keyword evidence="3" id="KW-0645">Protease</keyword>
<dbReference type="RefSeq" id="WP_003370889.1">
    <property type="nucleotide sequence ID" value="NZ_CP010520.1"/>
</dbReference>
<dbReference type="AlphaFoldDB" id="A0A6B4SAF8"/>
<dbReference type="GO" id="GO:0004180">
    <property type="term" value="F:carboxypeptidase activity"/>
    <property type="evidence" value="ECO:0007669"/>
    <property type="project" value="UniProtKB-KW"/>
</dbReference>
<evidence type="ECO:0000313" key="2">
    <source>
        <dbReference type="EMBL" id="NFF88239.1"/>
    </source>
</evidence>
<dbReference type="EMBL" id="SXFB01000009">
    <property type="protein sequence ID" value="NFV26974.1"/>
    <property type="molecule type" value="Genomic_DNA"/>
</dbReference>
<accession>A0A6B4SAF8</accession>
<dbReference type="EMBL" id="SWOV01000025">
    <property type="protein sequence ID" value="NFF88239.1"/>
    <property type="molecule type" value="Genomic_DNA"/>
</dbReference>
<evidence type="ECO:0000313" key="5">
    <source>
        <dbReference type="Proteomes" id="UP000476820"/>
    </source>
</evidence>
<sequence>MSGRISVCSICPRENEQIDAVIKLSKDRRSCIYGTVIDENGAAVPDAVVKLLQITGCGEKTPVPLTHTFTDKYGQFLLGPLCPCKKYMLKVYKDNITIRYAPLDVDCYEGSCIGVNATRNNSEEDSDGCCGNNRGGCCR</sequence>
<keyword evidence="3" id="KW-0121">Carboxypeptidase</keyword>
<comment type="caution">
    <text evidence="3">The sequence shown here is derived from an EMBL/GenBank/DDBJ whole genome shotgun (WGS) entry which is preliminary data.</text>
</comment>
<name>A0A6B4SAF8_CLOBO</name>
<proteinExistence type="predicted"/>
<dbReference type="Proteomes" id="UP000472355">
    <property type="component" value="Unassembled WGS sequence"/>
</dbReference>
<evidence type="ECO:0000313" key="3">
    <source>
        <dbReference type="EMBL" id="NFV26974.1"/>
    </source>
</evidence>
<reference evidence="1 4" key="1">
    <citation type="submission" date="2019-02" db="EMBL/GenBank/DDBJ databases">
        <title>Genome sequencing of Clostridium botulinum clinical isolates.</title>
        <authorList>
            <person name="Brunt J."/>
            <person name="Van Vliet A.H.M."/>
            <person name="Stringer S.C."/>
            <person name="Grant K.A."/>
            <person name="Carter A.C."/>
            <person name="Peck M.W."/>
        </authorList>
    </citation>
    <scope>NUCLEOTIDE SEQUENCE [LARGE SCALE GENOMIC DNA]</scope>
    <source>
        <strain evidence="1 4">H113700579</strain>
    </source>
</reference>
<dbReference type="Proteomes" id="UP000476820">
    <property type="component" value="Unassembled WGS sequence"/>
</dbReference>